<sequence>MNGGDWIMRFAPRWLETAVAAIMAFALLAVSAVMLQRGGLMGWPVLVAGLVTLLWVHAAWERARVPRGLEGPGVVTIEEGRVAYFGPSDGMSEGGVVRLADLWTVEAIQLKNNAGLAWRLRPVDAPPLLVPLGAEGVGALPEALSALPGFSLRAVREAFDADGVGVRPIWRRETVHDRQRAF</sequence>
<dbReference type="EMBL" id="FNMZ01000002">
    <property type="protein sequence ID" value="SDW70841.1"/>
    <property type="molecule type" value="Genomic_DNA"/>
</dbReference>
<evidence type="ECO:0000256" key="1">
    <source>
        <dbReference type="SAM" id="Phobius"/>
    </source>
</evidence>
<feature type="transmembrane region" description="Helical" evidence="1">
    <location>
        <begin position="14"/>
        <end position="35"/>
    </location>
</feature>
<reference evidence="2 3" key="1">
    <citation type="submission" date="2016-10" db="EMBL/GenBank/DDBJ databases">
        <authorList>
            <person name="de Groot N.N."/>
        </authorList>
    </citation>
    <scope>NUCLEOTIDE SEQUENCE [LARGE SCALE GENOMIC DNA]</scope>
    <source>
        <strain evidence="2 3">DSM 17890</strain>
    </source>
</reference>
<protein>
    <submittedName>
        <fullName evidence="2">Uncharacterized protein</fullName>
    </submittedName>
</protein>
<keyword evidence="1" id="KW-1133">Transmembrane helix</keyword>
<dbReference type="STRING" id="356660.SAMN05444336_102150"/>
<keyword evidence="1" id="KW-0812">Transmembrane</keyword>
<accession>A0A1H2VRD0</accession>
<proteinExistence type="predicted"/>
<dbReference type="RefSeq" id="WP_092680428.1">
    <property type="nucleotide sequence ID" value="NZ_FNMZ01000002.1"/>
</dbReference>
<keyword evidence="1" id="KW-0472">Membrane</keyword>
<evidence type="ECO:0000313" key="3">
    <source>
        <dbReference type="Proteomes" id="UP000199118"/>
    </source>
</evidence>
<dbReference type="Proteomes" id="UP000199118">
    <property type="component" value="Unassembled WGS sequence"/>
</dbReference>
<dbReference type="OrthoDB" id="7851333at2"/>
<gene>
    <name evidence="2" type="ORF">SAMN05444336_102150</name>
</gene>
<name>A0A1H2VRD0_9RHOB</name>
<feature type="transmembrane region" description="Helical" evidence="1">
    <location>
        <begin position="41"/>
        <end position="60"/>
    </location>
</feature>
<dbReference type="AlphaFoldDB" id="A0A1H2VRD0"/>
<keyword evidence="3" id="KW-1185">Reference proteome</keyword>
<evidence type="ECO:0000313" key="2">
    <source>
        <dbReference type="EMBL" id="SDW70841.1"/>
    </source>
</evidence>
<organism evidence="2 3">
    <name type="scientific">Albimonas donghaensis</name>
    <dbReference type="NCBI Taxonomy" id="356660"/>
    <lineage>
        <taxon>Bacteria</taxon>
        <taxon>Pseudomonadati</taxon>
        <taxon>Pseudomonadota</taxon>
        <taxon>Alphaproteobacteria</taxon>
        <taxon>Rhodobacterales</taxon>
        <taxon>Paracoccaceae</taxon>
        <taxon>Albimonas</taxon>
    </lineage>
</organism>